<organism evidence="2 3">
    <name type="scientific">Flavobacterium araucananum</name>
    <dbReference type="NCBI Taxonomy" id="946678"/>
    <lineage>
        <taxon>Bacteria</taxon>
        <taxon>Pseudomonadati</taxon>
        <taxon>Bacteroidota</taxon>
        <taxon>Flavobacteriia</taxon>
        <taxon>Flavobacteriales</taxon>
        <taxon>Flavobacteriaceae</taxon>
        <taxon>Flavobacterium</taxon>
    </lineage>
</organism>
<keyword evidence="3" id="KW-1185">Reference proteome</keyword>
<dbReference type="OrthoDB" id="662998at2"/>
<sequence>MKKYFAIAFGALYMLFFAIPFPILIYYSVNSEFDVTTLKDSNPWLALSILAVSVILWLLVLTGYFRKWILQIYISKRNIEQLKSKGIAREAKILNAVKTSKPDAKYNTYELELSFKNLADTEITNKTTITDAKPHQRRFETGKKLSLILDRDAKKVPLFIIATTEAGINILKVAGIVAGWLLLVITVMGYYIYSYKTESYGMGWRFISFGHPLIVCPLVLLFFRYLLRFIYSKLTGLNEDSSLIKFKGVKTRAKLLKASQTGTYINEQPMIRFELEYTDNKHHVYRNSLKKVIGLLELDITKQEQIEIFYLPENPNQIAFASDLKNIE</sequence>
<protein>
    <submittedName>
        <fullName evidence="2">Uncharacterized protein</fullName>
    </submittedName>
</protein>
<comment type="caution">
    <text evidence="2">The sequence shown here is derived from an EMBL/GenBank/DDBJ whole genome shotgun (WGS) entry which is preliminary data.</text>
</comment>
<name>A0A227P4Q1_9FLAO</name>
<proteinExistence type="predicted"/>
<feature type="transmembrane region" description="Helical" evidence="1">
    <location>
        <begin position="205"/>
        <end position="227"/>
    </location>
</feature>
<gene>
    <name evidence="2" type="ORF">B0A64_15035</name>
</gene>
<dbReference type="RefSeq" id="WP_089480331.1">
    <property type="nucleotide sequence ID" value="NZ_MUGS01000030.1"/>
</dbReference>
<dbReference type="AlphaFoldDB" id="A0A227P4Q1"/>
<reference evidence="2 3" key="1">
    <citation type="submission" date="2016-11" db="EMBL/GenBank/DDBJ databases">
        <title>Whole genomes of Flavobacteriaceae.</title>
        <authorList>
            <person name="Stine C."/>
            <person name="Li C."/>
            <person name="Tadesse D."/>
        </authorList>
    </citation>
    <scope>NUCLEOTIDE SEQUENCE [LARGE SCALE GENOMIC DNA]</scope>
    <source>
        <strain evidence="2 3">DSM 24704</strain>
    </source>
</reference>
<evidence type="ECO:0000256" key="1">
    <source>
        <dbReference type="SAM" id="Phobius"/>
    </source>
</evidence>
<evidence type="ECO:0000313" key="3">
    <source>
        <dbReference type="Proteomes" id="UP000214684"/>
    </source>
</evidence>
<feature type="transmembrane region" description="Helical" evidence="1">
    <location>
        <begin position="173"/>
        <end position="193"/>
    </location>
</feature>
<dbReference type="Proteomes" id="UP000214684">
    <property type="component" value="Unassembled WGS sequence"/>
</dbReference>
<keyword evidence="1" id="KW-0812">Transmembrane</keyword>
<accession>A0A227P4Q1</accession>
<keyword evidence="1" id="KW-0472">Membrane</keyword>
<feature type="transmembrane region" description="Helical" evidence="1">
    <location>
        <begin position="44"/>
        <end position="65"/>
    </location>
</feature>
<feature type="transmembrane region" description="Helical" evidence="1">
    <location>
        <begin position="7"/>
        <end position="29"/>
    </location>
</feature>
<dbReference type="EMBL" id="MUGS01000030">
    <property type="protein sequence ID" value="OXG04503.1"/>
    <property type="molecule type" value="Genomic_DNA"/>
</dbReference>
<evidence type="ECO:0000313" key="2">
    <source>
        <dbReference type="EMBL" id="OXG04503.1"/>
    </source>
</evidence>
<keyword evidence="1" id="KW-1133">Transmembrane helix</keyword>